<keyword evidence="7" id="KW-0067">ATP-binding</keyword>
<dbReference type="Proteomes" id="UP000265768">
    <property type="component" value="Unassembled WGS sequence"/>
</dbReference>
<evidence type="ECO:0000256" key="3">
    <source>
        <dbReference type="ARBA" id="ARBA00022553"/>
    </source>
</evidence>
<accession>A0A3A4B128</accession>
<evidence type="ECO:0000259" key="10">
    <source>
        <dbReference type="Pfam" id="PF02518"/>
    </source>
</evidence>
<dbReference type="GO" id="GO:0005524">
    <property type="term" value="F:ATP binding"/>
    <property type="evidence" value="ECO:0007669"/>
    <property type="project" value="UniProtKB-KW"/>
</dbReference>
<dbReference type="PANTHER" id="PTHR24421:SF10">
    <property type="entry name" value="NITRATE_NITRITE SENSOR PROTEIN NARQ"/>
    <property type="match status" value="1"/>
</dbReference>
<keyword evidence="5" id="KW-0547">Nucleotide-binding</keyword>
<evidence type="ECO:0000259" key="11">
    <source>
        <dbReference type="Pfam" id="PF07730"/>
    </source>
</evidence>
<evidence type="ECO:0000313" key="12">
    <source>
        <dbReference type="EMBL" id="RJL34539.1"/>
    </source>
</evidence>
<dbReference type="CDD" id="cd16917">
    <property type="entry name" value="HATPase_UhpB-NarQ-NarX-like"/>
    <property type="match status" value="1"/>
</dbReference>
<name>A0A3A4B128_9ACTN</name>
<dbReference type="GO" id="GO:0016020">
    <property type="term" value="C:membrane"/>
    <property type="evidence" value="ECO:0007669"/>
    <property type="project" value="InterPro"/>
</dbReference>
<keyword evidence="9" id="KW-0812">Transmembrane</keyword>
<dbReference type="AlphaFoldDB" id="A0A3A4B128"/>
<dbReference type="OrthoDB" id="5241729at2"/>
<dbReference type="Pfam" id="PF02518">
    <property type="entry name" value="HATPase_c"/>
    <property type="match status" value="1"/>
</dbReference>
<keyword evidence="8" id="KW-0902">Two-component regulatory system</keyword>
<feature type="transmembrane region" description="Helical" evidence="9">
    <location>
        <begin position="125"/>
        <end position="146"/>
    </location>
</feature>
<feature type="domain" description="Signal transduction histidine kinase subgroup 3 dimerisation and phosphoacceptor" evidence="11">
    <location>
        <begin position="183"/>
        <end position="248"/>
    </location>
</feature>
<evidence type="ECO:0000313" key="13">
    <source>
        <dbReference type="Proteomes" id="UP000265768"/>
    </source>
</evidence>
<comment type="catalytic activity">
    <reaction evidence="1">
        <text>ATP + protein L-histidine = ADP + protein N-phospho-L-histidine.</text>
        <dbReference type="EC" id="2.7.13.3"/>
    </reaction>
</comment>
<keyword evidence="6 12" id="KW-0418">Kinase</keyword>
<organism evidence="12 13">
    <name type="scientific">Bailinhaonella thermotolerans</name>
    <dbReference type="NCBI Taxonomy" id="1070861"/>
    <lineage>
        <taxon>Bacteria</taxon>
        <taxon>Bacillati</taxon>
        <taxon>Actinomycetota</taxon>
        <taxon>Actinomycetes</taxon>
        <taxon>Streptosporangiales</taxon>
        <taxon>Streptosporangiaceae</taxon>
        <taxon>Bailinhaonella</taxon>
    </lineage>
</organism>
<keyword evidence="4" id="KW-0808">Transferase</keyword>
<evidence type="ECO:0000256" key="8">
    <source>
        <dbReference type="ARBA" id="ARBA00023012"/>
    </source>
</evidence>
<dbReference type="InterPro" id="IPR003594">
    <property type="entry name" value="HATPase_dom"/>
</dbReference>
<keyword evidence="3" id="KW-0597">Phosphoprotein</keyword>
<dbReference type="Gene3D" id="1.20.5.1930">
    <property type="match status" value="1"/>
</dbReference>
<dbReference type="PANTHER" id="PTHR24421">
    <property type="entry name" value="NITRATE/NITRITE SENSOR PROTEIN NARX-RELATED"/>
    <property type="match status" value="1"/>
</dbReference>
<evidence type="ECO:0000256" key="5">
    <source>
        <dbReference type="ARBA" id="ARBA00022741"/>
    </source>
</evidence>
<dbReference type="InterPro" id="IPR036890">
    <property type="entry name" value="HATPase_C_sf"/>
</dbReference>
<evidence type="ECO:0000256" key="4">
    <source>
        <dbReference type="ARBA" id="ARBA00022679"/>
    </source>
</evidence>
<dbReference type="Pfam" id="PF07730">
    <property type="entry name" value="HisKA_3"/>
    <property type="match status" value="1"/>
</dbReference>
<dbReference type="InterPro" id="IPR050482">
    <property type="entry name" value="Sensor_HK_TwoCompSys"/>
</dbReference>
<keyword evidence="13" id="KW-1185">Reference proteome</keyword>
<gene>
    <name evidence="12" type="ORF">D5H75_09035</name>
</gene>
<evidence type="ECO:0000256" key="9">
    <source>
        <dbReference type="SAM" id="Phobius"/>
    </source>
</evidence>
<dbReference type="RefSeq" id="WP_119925841.1">
    <property type="nucleotide sequence ID" value="NZ_QZEY01000002.1"/>
</dbReference>
<dbReference type="SUPFAM" id="SSF55874">
    <property type="entry name" value="ATPase domain of HSP90 chaperone/DNA topoisomerase II/histidine kinase"/>
    <property type="match status" value="1"/>
</dbReference>
<dbReference type="EC" id="2.7.13.3" evidence="2"/>
<evidence type="ECO:0000256" key="7">
    <source>
        <dbReference type="ARBA" id="ARBA00022840"/>
    </source>
</evidence>
<dbReference type="GO" id="GO:0000155">
    <property type="term" value="F:phosphorelay sensor kinase activity"/>
    <property type="evidence" value="ECO:0007669"/>
    <property type="project" value="InterPro"/>
</dbReference>
<keyword evidence="9" id="KW-1133">Transmembrane helix</keyword>
<keyword evidence="9" id="KW-0472">Membrane</keyword>
<feature type="transmembrane region" description="Helical" evidence="9">
    <location>
        <begin position="12"/>
        <end position="35"/>
    </location>
</feature>
<feature type="transmembrane region" description="Helical" evidence="9">
    <location>
        <begin position="81"/>
        <end position="104"/>
    </location>
</feature>
<sequence length="379" mass="39508">MRALGRGVAGLAWNLAAWAAGVVLLGLVAITAPLAPAGPRGAAVAGGALRGARRLARRQRRWAGRTLGRDLGTEDVTGPRAVAWLAVHAVVAPALLPLVLAPLYGVRVLMVLSPARTSRSTTITLTLAVIVFLGLMAGAVLLANAIHARLAALLLRSPSPSLDSRIRELAESRAVIVDAHAAELRRIERDLHDGAQARLVALRMQLGMARGSTDPEQVRALVEEAWESAGQALVDLRDLVRGIHPPVLADRGLGGGIEAAALLCPIPVETDIELPERPESPVESALYFAAAEALANVTKHSGATRAWVRLRGEHGTLRLTVADDGRGGADPSRGTGLAGIGRRLSAFDGRLSVHSPPGGPTLLSMEIPCASSSVKITPS</sequence>
<reference evidence="12 13" key="1">
    <citation type="submission" date="2018-09" db="EMBL/GenBank/DDBJ databases">
        <title>YIM 75507 draft genome.</title>
        <authorList>
            <person name="Tang S."/>
            <person name="Feng Y."/>
        </authorList>
    </citation>
    <scope>NUCLEOTIDE SEQUENCE [LARGE SCALE GENOMIC DNA]</scope>
    <source>
        <strain evidence="12 13">YIM 75507</strain>
    </source>
</reference>
<dbReference type="InterPro" id="IPR011712">
    <property type="entry name" value="Sig_transdc_His_kin_sub3_dim/P"/>
</dbReference>
<dbReference type="EMBL" id="QZEY01000002">
    <property type="protein sequence ID" value="RJL34539.1"/>
    <property type="molecule type" value="Genomic_DNA"/>
</dbReference>
<dbReference type="GO" id="GO:0046983">
    <property type="term" value="F:protein dimerization activity"/>
    <property type="evidence" value="ECO:0007669"/>
    <property type="project" value="InterPro"/>
</dbReference>
<evidence type="ECO:0000256" key="1">
    <source>
        <dbReference type="ARBA" id="ARBA00000085"/>
    </source>
</evidence>
<comment type="caution">
    <text evidence="12">The sequence shown here is derived from an EMBL/GenBank/DDBJ whole genome shotgun (WGS) entry which is preliminary data.</text>
</comment>
<protein>
    <recommendedName>
        <fullName evidence="2">histidine kinase</fullName>
        <ecNumber evidence="2">2.7.13.3</ecNumber>
    </recommendedName>
</protein>
<proteinExistence type="predicted"/>
<dbReference type="Gene3D" id="3.30.565.10">
    <property type="entry name" value="Histidine kinase-like ATPase, C-terminal domain"/>
    <property type="match status" value="1"/>
</dbReference>
<feature type="domain" description="Histidine kinase/HSP90-like ATPase" evidence="10">
    <location>
        <begin position="283"/>
        <end position="368"/>
    </location>
</feature>
<evidence type="ECO:0000256" key="2">
    <source>
        <dbReference type="ARBA" id="ARBA00012438"/>
    </source>
</evidence>
<evidence type="ECO:0000256" key="6">
    <source>
        <dbReference type="ARBA" id="ARBA00022777"/>
    </source>
</evidence>